<evidence type="ECO:0000256" key="2">
    <source>
        <dbReference type="ARBA" id="ARBA00007524"/>
    </source>
</evidence>
<dbReference type="InterPro" id="IPR038330">
    <property type="entry name" value="TspO/MBR-related_sf"/>
</dbReference>
<dbReference type="EMBL" id="QFNF01000005">
    <property type="protein sequence ID" value="PZO80028.1"/>
    <property type="molecule type" value="Genomic_DNA"/>
</dbReference>
<gene>
    <name evidence="7" type="ORF">DI632_03580</name>
</gene>
<dbReference type="InterPro" id="IPR004307">
    <property type="entry name" value="TspO_MBR"/>
</dbReference>
<reference evidence="7 8" key="1">
    <citation type="submission" date="2017-08" db="EMBL/GenBank/DDBJ databases">
        <title>Infants hospitalized years apart are colonized by the same room-sourced microbial strains.</title>
        <authorList>
            <person name="Brooks B."/>
            <person name="Olm M.R."/>
            <person name="Firek B.A."/>
            <person name="Baker R."/>
            <person name="Thomas B.C."/>
            <person name="Morowitz M.J."/>
            <person name="Banfield J.F."/>
        </authorList>
    </citation>
    <scope>NUCLEOTIDE SEQUENCE [LARGE SCALE GENOMIC DNA]</scope>
    <source>
        <strain evidence="7">S2_018_000_R3_110</strain>
    </source>
</reference>
<name>A0A2W5BFZ7_9SPHN</name>
<comment type="caution">
    <text evidence="7">The sequence shown here is derived from an EMBL/GenBank/DDBJ whole genome shotgun (WGS) entry which is preliminary data.</text>
</comment>
<proteinExistence type="inferred from homology"/>
<accession>A0A2W5BFZ7</accession>
<dbReference type="GO" id="GO:0016020">
    <property type="term" value="C:membrane"/>
    <property type="evidence" value="ECO:0007669"/>
    <property type="project" value="UniProtKB-SubCell"/>
</dbReference>
<keyword evidence="3 6" id="KW-0812">Transmembrane</keyword>
<dbReference type="FunFam" id="1.20.1260.100:FF:000001">
    <property type="entry name" value="translocator protein 2"/>
    <property type="match status" value="1"/>
</dbReference>
<dbReference type="PIRSF" id="PIRSF005859">
    <property type="entry name" value="PBR"/>
    <property type="match status" value="1"/>
</dbReference>
<dbReference type="PANTHER" id="PTHR10057">
    <property type="entry name" value="PERIPHERAL-TYPE BENZODIAZEPINE RECEPTOR"/>
    <property type="match status" value="1"/>
</dbReference>
<dbReference type="Gene3D" id="1.20.1260.100">
    <property type="entry name" value="TspO/MBR protein"/>
    <property type="match status" value="1"/>
</dbReference>
<organism evidence="7 8">
    <name type="scientific">Sphingomonas hengshuiensis</name>
    <dbReference type="NCBI Taxonomy" id="1609977"/>
    <lineage>
        <taxon>Bacteria</taxon>
        <taxon>Pseudomonadati</taxon>
        <taxon>Pseudomonadota</taxon>
        <taxon>Alphaproteobacteria</taxon>
        <taxon>Sphingomonadales</taxon>
        <taxon>Sphingomonadaceae</taxon>
        <taxon>Sphingomonas</taxon>
    </lineage>
</organism>
<dbReference type="Proteomes" id="UP000248614">
    <property type="component" value="Unassembled WGS sequence"/>
</dbReference>
<evidence type="ECO:0000256" key="4">
    <source>
        <dbReference type="ARBA" id="ARBA00022989"/>
    </source>
</evidence>
<feature type="transmembrane region" description="Helical" evidence="6">
    <location>
        <begin position="62"/>
        <end position="81"/>
    </location>
</feature>
<comment type="similarity">
    <text evidence="2">Belongs to the TspO/BZRP family.</text>
</comment>
<evidence type="ECO:0000256" key="3">
    <source>
        <dbReference type="ARBA" id="ARBA00022692"/>
    </source>
</evidence>
<comment type="subcellular location">
    <subcellularLocation>
        <location evidence="1">Membrane</location>
        <topology evidence="1">Multi-pass membrane protein</topology>
    </subcellularLocation>
</comment>
<sequence length="184" mass="20256">MSEIASKWQLRSGFMRRAVVCVPAVLLLGFTSGQLVAAGDANGWYRMLDLPAIRPPNWAFPVVWTILYLMMGFALAIVLNARGARARGIAVALFVVQLAMNLVWSPLFFGAHRVTLALYLILALCLTALATTFAFGRVRPLAAWLLVPYLVWLVVASALNWQIDRRNPNAETLVPPAHSTQIAL</sequence>
<evidence type="ECO:0000313" key="8">
    <source>
        <dbReference type="Proteomes" id="UP000248614"/>
    </source>
</evidence>
<evidence type="ECO:0000256" key="6">
    <source>
        <dbReference type="SAM" id="Phobius"/>
    </source>
</evidence>
<evidence type="ECO:0000256" key="5">
    <source>
        <dbReference type="ARBA" id="ARBA00023136"/>
    </source>
</evidence>
<dbReference type="GO" id="GO:0033013">
    <property type="term" value="P:tetrapyrrole metabolic process"/>
    <property type="evidence" value="ECO:0007669"/>
    <property type="project" value="UniProtKB-ARBA"/>
</dbReference>
<dbReference type="Pfam" id="PF03073">
    <property type="entry name" value="TspO_MBR"/>
    <property type="match status" value="1"/>
</dbReference>
<feature type="transmembrane region" description="Helical" evidence="6">
    <location>
        <begin position="88"/>
        <end position="110"/>
    </location>
</feature>
<keyword evidence="4 6" id="KW-1133">Transmembrane helix</keyword>
<dbReference type="PANTHER" id="PTHR10057:SF0">
    <property type="entry name" value="TRANSLOCATOR PROTEIN"/>
    <property type="match status" value="1"/>
</dbReference>
<protein>
    <submittedName>
        <fullName evidence="7">Tryptophan-rich sensory protein</fullName>
    </submittedName>
</protein>
<keyword evidence="5 6" id="KW-0472">Membrane</keyword>
<feature type="transmembrane region" description="Helical" evidence="6">
    <location>
        <begin position="116"/>
        <end position="135"/>
    </location>
</feature>
<dbReference type="AlphaFoldDB" id="A0A2W5BFZ7"/>
<evidence type="ECO:0000313" key="7">
    <source>
        <dbReference type="EMBL" id="PZO80028.1"/>
    </source>
</evidence>
<evidence type="ECO:0000256" key="1">
    <source>
        <dbReference type="ARBA" id="ARBA00004141"/>
    </source>
</evidence>
<dbReference type="CDD" id="cd15904">
    <property type="entry name" value="TSPO_MBR"/>
    <property type="match status" value="1"/>
</dbReference>
<feature type="transmembrane region" description="Helical" evidence="6">
    <location>
        <begin position="142"/>
        <end position="163"/>
    </location>
</feature>